<keyword evidence="3" id="KW-1185">Reference proteome</keyword>
<sequence length="68" mass="7795">MQATDRDRLLIQLHHLQLPKLADYGLIEYNTSLQLISYIEESRVEALLQSEPIAGDGNKEDNRNNQNS</sequence>
<evidence type="ECO:0000313" key="3">
    <source>
        <dbReference type="Proteomes" id="UP001501729"/>
    </source>
</evidence>
<name>A0AAV3UHZ5_9EURY</name>
<comment type="caution">
    <text evidence="2">The sequence shown here is derived from an EMBL/GenBank/DDBJ whole genome shotgun (WGS) entry which is preliminary data.</text>
</comment>
<accession>A0AAV3UHZ5</accession>
<dbReference type="EMBL" id="BAABKX010000008">
    <property type="protein sequence ID" value="GAA5050983.1"/>
    <property type="molecule type" value="Genomic_DNA"/>
</dbReference>
<gene>
    <name evidence="2" type="ORF">GCM10025751_25710</name>
</gene>
<dbReference type="Proteomes" id="UP001501729">
    <property type="component" value="Unassembled WGS sequence"/>
</dbReference>
<evidence type="ECO:0000259" key="1">
    <source>
        <dbReference type="Pfam" id="PF24035"/>
    </source>
</evidence>
<organism evidence="2 3">
    <name type="scientific">Haladaptatus pallidirubidus</name>
    <dbReference type="NCBI Taxonomy" id="1008152"/>
    <lineage>
        <taxon>Archaea</taxon>
        <taxon>Methanobacteriati</taxon>
        <taxon>Methanobacteriota</taxon>
        <taxon>Stenosarchaea group</taxon>
        <taxon>Halobacteria</taxon>
        <taxon>Halobacteriales</taxon>
        <taxon>Haladaptataceae</taxon>
        <taxon>Haladaptatus</taxon>
    </lineage>
</organism>
<proteinExistence type="predicted"/>
<evidence type="ECO:0000313" key="2">
    <source>
        <dbReference type="EMBL" id="GAA5050983.1"/>
    </source>
</evidence>
<dbReference type="Pfam" id="PF24035">
    <property type="entry name" value="DUF7344"/>
    <property type="match status" value="1"/>
</dbReference>
<dbReference type="AlphaFoldDB" id="A0AAV3UHZ5"/>
<reference evidence="2 3" key="1">
    <citation type="journal article" date="2019" name="Int. J. Syst. Evol. Microbiol.">
        <title>The Global Catalogue of Microorganisms (GCM) 10K type strain sequencing project: providing services to taxonomists for standard genome sequencing and annotation.</title>
        <authorList>
            <consortium name="The Broad Institute Genomics Platform"/>
            <consortium name="The Broad Institute Genome Sequencing Center for Infectious Disease"/>
            <person name="Wu L."/>
            <person name="Ma J."/>
        </authorList>
    </citation>
    <scope>NUCLEOTIDE SEQUENCE [LARGE SCALE GENOMIC DNA]</scope>
    <source>
        <strain evidence="2 3">JCM 17504</strain>
    </source>
</reference>
<feature type="domain" description="DUF7344" evidence="1">
    <location>
        <begin position="3"/>
        <end position="34"/>
    </location>
</feature>
<protein>
    <recommendedName>
        <fullName evidence="1">DUF7344 domain-containing protein</fullName>
    </recommendedName>
</protein>
<dbReference type="InterPro" id="IPR055768">
    <property type="entry name" value="DUF7344"/>
</dbReference>